<accession>A0A3N0EAR1</accession>
<keyword evidence="1" id="KW-1133">Transmembrane helix</keyword>
<gene>
    <name evidence="2" type="ORF">ED312_13255</name>
</gene>
<feature type="transmembrane region" description="Helical" evidence="1">
    <location>
        <begin position="35"/>
        <end position="54"/>
    </location>
</feature>
<keyword evidence="1" id="KW-0812">Transmembrane</keyword>
<dbReference type="AlphaFoldDB" id="A0A3N0EAR1"/>
<dbReference type="RefSeq" id="WP_123216492.1">
    <property type="nucleotide sequence ID" value="NZ_RJTM01000093.1"/>
</dbReference>
<name>A0A3N0EAR1_SINP1</name>
<feature type="transmembrane region" description="Helical" evidence="1">
    <location>
        <begin position="7"/>
        <end position="29"/>
    </location>
</feature>
<proteinExistence type="predicted"/>
<keyword evidence="3" id="KW-1185">Reference proteome</keyword>
<dbReference type="EMBL" id="RJTM01000093">
    <property type="protein sequence ID" value="RNL84941.1"/>
    <property type="molecule type" value="Genomic_DNA"/>
</dbReference>
<dbReference type="OrthoDB" id="1179771at2"/>
<evidence type="ECO:0000313" key="3">
    <source>
        <dbReference type="Proteomes" id="UP000267469"/>
    </source>
</evidence>
<protein>
    <submittedName>
        <fullName evidence="2">Uncharacterized protein</fullName>
    </submittedName>
</protein>
<sequence>MKYKHKALLYNFICFALVFILTRTALHYFFPGYDLWTAIASAITAMVLAPKFVVVEGPSGEKMFVKWLFLPPKEIK</sequence>
<keyword evidence="1" id="KW-0472">Membrane</keyword>
<comment type="caution">
    <text evidence="2">The sequence shown here is derived from an EMBL/GenBank/DDBJ whole genome shotgun (WGS) entry which is preliminary data.</text>
</comment>
<organism evidence="2 3">
    <name type="scientific">Sinomicrobium pectinilyticum</name>
    <dbReference type="NCBI Taxonomy" id="1084421"/>
    <lineage>
        <taxon>Bacteria</taxon>
        <taxon>Pseudomonadati</taxon>
        <taxon>Bacteroidota</taxon>
        <taxon>Flavobacteriia</taxon>
        <taxon>Flavobacteriales</taxon>
        <taxon>Flavobacteriaceae</taxon>
        <taxon>Sinomicrobium</taxon>
    </lineage>
</organism>
<reference evidence="2 3" key="1">
    <citation type="submission" date="2018-10" db="EMBL/GenBank/DDBJ databases">
        <title>Sinomicrobium pectinilyticum sp. nov., a pectinase-producing bacterium isolated from alkaline and saline soil, and emended description of the genus Sinomicrobium.</title>
        <authorList>
            <person name="Cheng B."/>
            <person name="Li C."/>
            <person name="Lai Q."/>
            <person name="Du M."/>
            <person name="Shao Z."/>
            <person name="Xu P."/>
            <person name="Yang C."/>
        </authorList>
    </citation>
    <scope>NUCLEOTIDE SEQUENCE [LARGE SCALE GENOMIC DNA]</scope>
    <source>
        <strain evidence="2 3">5DNS001</strain>
    </source>
</reference>
<evidence type="ECO:0000256" key="1">
    <source>
        <dbReference type="SAM" id="Phobius"/>
    </source>
</evidence>
<dbReference type="Proteomes" id="UP000267469">
    <property type="component" value="Unassembled WGS sequence"/>
</dbReference>
<evidence type="ECO:0000313" key="2">
    <source>
        <dbReference type="EMBL" id="RNL84941.1"/>
    </source>
</evidence>